<sequence length="586" mass="65453">MAQHTERVGQPNGSKQRATRHATKGNGKGALLQIVRARAYGPDWTHAVVNCLLDTGAQLSFIRKDIAEALGLTGFYEKVRLETVGGSLAPQRRLRRVEFSLGANSVADQPALRRRVEALAIPRICGKIPHSMSCSLSNKDKDATRTEVRQQSKPQRPLTIDVLIGVDHYYDFVTGRMKRNATGSIALETLLGWIICGKPHSSPSEEARVLLTKVEEPTDAALRKFWEIEAMGITPEDVVAPEDTRMMERFEKSLSFNGERYQVGLLWSEGRPDLPVNVKQAMRRLTTVERHLAQSDKDSCDYSSTMRRYLVNGWAELATESGPPKRTWYLPHHAVYKGEGEERKCRVVFDGSARYGETSLNSQLEAGSPIQMDLLRALLCFHCFRLAYRRILKTCTSRFKSEKKTETLADFSGETRHKRFATVSTVRVHARRHQATAPRAASEVLCNMYVDDLATSCESPDEARTLATQLEELMASGGDHLSFIPPRTLSRDGRDSKRQMLSTASSIFDPMGFLAPFMEQELEELPLINVPRSLVPVALVETKRVELHAFCDASELAYGAVICLRVETSAPLALLSWSLQKPASPP</sequence>
<keyword evidence="3" id="KW-1185">Reference proteome</keyword>
<reference evidence="2 3" key="1">
    <citation type="submission" date="2015-05" db="EMBL/GenBank/DDBJ databases">
        <title>Evolution of Trichinella species and genotypes.</title>
        <authorList>
            <person name="Korhonen P.K."/>
            <person name="Edoardo P."/>
            <person name="Giuseppe L.R."/>
            <person name="Gasser R.B."/>
        </authorList>
    </citation>
    <scope>NUCLEOTIDE SEQUENCE [LARGE SCALE GENOMIC DNA]</scope>
    <source>
        <strain evidence="2">ISS10</strain>
    </source>
</reference>
<dbReference type="GO" id="GO:0006508">
    <property type="term" value="P:proteolysis"/>
    <property type="evidence" value="ECO:0007669"/>
    <property type="project" value="InterPro"/>
</dbReference>
<dbReference type="PROSITE" id="PS00141">
    <property type="entry name" value="ASP_PROTEASE"/>
    <property type="match status" value="1"/>
</dbReference>
<dbReference type="InterPro" id="IPR008042">
    <property type="entry name" value="Retrotrans_Pao"/>
</dbReference>
<feature type="region of interest" description="Disordered" evidence="1">
    <location>
        <begin position="1"/>
        <end position="25"/>
    </location>
</feature>
<gene>
    <name evidence="2" type="ORF">T02_2648</name>
</gene>
<proteinExistence type="predicted"/>
<dbReference type="EMBL" id="JYDW01000248">
    <property type="protein sequence ID" value="KRZ50848.1"/>
    <property type="molecule type" value="Genomic_DNA"/>
</dbReference>
<dbReference type="AlphaFoldDB" id="A0A0V1KU55"/>
<evidence type="ECO:0000313" key="3">
    <source>
        <dbReference type="Proteomes" id="UP000054721"/>
    </source>
</evidence>
<name>A0A0V1KU55_9BILA</name>
<dbReference type="PANTHER" id="PTHR47331">
    <property type="entry name" value="PHD-TYPE DOMAIN-CONTAINING PROTEIN"/>
    <property type="match status" value="1"/>
</dbReference>
<dbReference type="STRING" id="6335.A0A0V1KU55"/>
<evidence type="ECO:0000313" key="2">
    <source>
        <dbReference type="EMBL" id="KRZ50848.1"/>
    </source>
</evidence>
<evidence type="ECO:0000256" key="1">
    <source>
        <dbReference type="SAM" id="MobiDB-lite"/>
    </source>
</evidence>
<dbReference type="Proteomes" id="UP000054721">
    <property type="component" value="Unassembled WGS sequence"/>
</dbReference>
<dbReference type="InterPro" id="IPR001969">
    <property type="entry name" value="Aspartic_peptidase_AS"/>
</dbReference>
<organism evidence="2 3">
    <name type="scientific">Trichinella nativa</name>
    <dbReference type="NCBI Taxonomy" id="6335"/>
    <lineage>
        <taxon>Eukaryota</taxon>
        <taxon>Metazoa</taxon>
        <taxon>Ecdysozoa</taxon>
        <taxon>Nematoda</taxon>
        <taxon>Enoplea</taxon>
        <taxon>Dorylaimia</taxon>
        <taxon>Trichinellida</taxon>
        <taxon>Trichinellidae</taxon>
        <taxon>Trichinella</taxon>
    </lineage>
</organism>
<dbReference type="OrthoDB" id="5870662at2759"/>
<dbReference type="PANTHER" id="PTHR47331:SF1">
    <property type="entry name" value="GAG-LIKE PROTEIN"/>
    <property type="match status" value="1"/>
</dbReference>
<accession>A0A0V1KU55</accession>
<comment type="caution">
    <text evidence="2">The sequence shown here is derived from an EMBL/GenBank/DDBJ whole genome shotgun (WGS) entry which is preliminary data.</text>
</comment>
<dbReference type="Pfam" id="PF05380">
    <property type="entry name" value="Peptidase_A17"/>
    <property type="match status" value="1"/>
</dbReference>
<dbReference type="InterPro" id="IPR021109">
    <property type="entry name" value="Peptidase_aspartic_dom_sf"/>
</dbReference>
<dbReference type="Gene3D" id="2.40.70.10">
    <property type="entry name" value="Acid Proteases"/>
    <property type="match status" value="1"/>
</dbReference>
<dbReference type="GO" id="GO:0004190">
    <property type="term" value="F:aspartic-type endopeptidase activity"/>
    <property type="evidence" value="ECO:0007669"/>
    <property type="project" value="InterPro"/>
</dbReference>
<dbReference type="Pfam" id="PF13650">
    <property type="entry name" value="Asp_protease_2"/>
    <property type="match status" value="1"/>
</dbReference>
<protein>
    <submittedName>
        <fullName evidence="2">Uncharacterized protein</fullName>
    </submittedName>
</protein>